<dbReference type="PROSITE" id="PS50103">
    <property type="entry name" value="ZF_C3H1"/>
    <property type="match status" value="2"/>
</dbReference>
<comment type="caution">
    <text evidence="12">The sequence shown here is derived from an EMBL/GenBank/DDBJ whole genome shotgun (WGS) entry which is preliminary data.</text>
</comment>
<evidence type="ECO:0000256" key="7">
    <source>
        <dbReference type="ARBA" id="ARBA00022833"/>
    </source>
</evidence>
<evidence type="ECO:0000313" key="12">
    <source>
        <dbReference type="EMBL" id="GMT10405.1"/>
    </source>
</evidence>
<keyword evidence="5" id="KW-0677">Repeat</keyword>
<feature type="zinc finger region" description="C3H1-type" evidence="9">
    <location>
        <begin position="375"/>
        <end position="399"/>
    </location>
</feature>
<feature type="compositionally biased region" description="Polar residues" evidence="10">
    <location>
        <begin position="726"/>
        <end position="744"/>
    </location>
</feature>
<evidence type="ECO:0000256" key="4">
    <source>
        <dbReference type="ARBA" id="ARBA00022723"/>
    </source>
</evidence>
<dbReference type="Gene3D" id="4.10.1000.30">
    <property type="match status" value="1"/>
</dbReference>
<evidence type="ECO:0000256" key="9">
    <source>
        <dbReference type="PROSITE-ProRule" id="PRU00723"/>
    </source>
</evidence>
<dbReference type="PANTHER" id="PTHR14738">
    <property type="entry name" value="ZINC FINGER CCCH DOMAIN-CONTAINING PROTEIN 14"/>
    <property type="match status" value="1"/>
</dbReference>
<feature type="zinc finger region" description="C3H1-type" evidence="9">
    <location>
        <begin position="563"/>
        <end position="597"/>
    </location>
</feature>
<accession>A0AAV5UW69</accession>
<keyword evidence="6 9" id="KW-0863">Zinc-finger</keyword>
<dbReference type="GO" id="GO:0008143">
    <property type="term" value="F:poly(A) binding"/>
    <property type="evidence" value="ECO:0007669"/>
    <property type="project" value="InterPro"/>
</dbReference>
<gene>
    <name evidence="12" type="ORF">PFISCL1PPCAC_1702</name>
</gene>
<organism evidence="12 13">
    <name type="scientific">Pristionchus fissidentatus</name>
    <dbReference type="NCBI Taxonomy" id="1538716"/>
    <lineage>
        <taxon>Eukaryota</taxon>
        <taxon>Metazoa</taxon>
        <taxon>Ecdysozoa</taxon>
        <taxon>Nematoda</taxon>
        <taxon>Chromadorea</taxon>
        <taxon>Rhabditida</taxon>
        <taxon>Rhabditina</taxon>
        <taxon>Diplogasteromorpha</taxon>
        <taxon>Diplogasteroidea</taxon>
        <taxon>Neodiplogasteridae</taxon>
        <taxon>Pristionchus</taxon>
    </lineage>
</organism>
<dbReference type="InterPro" id="IPR000571">
    <property type="entry name" value="Znf_CCCH"/>
</dbReference>
<dbReference type="GO" id="GO:0008270">
    <property type="term" value="F:zinc ion binding"/>
    <property type="evidence" value="ECO:0007669"/>
    <property type="project" value="UniProtKB-KW"/>
</dbReference>
<dbReference type="GO" id="GO:0043488">
    <property type="term" value="P:regulation of mRNA stability"/>
    <property type="evidence" value="ECO:0007669"/>
    <property type="project" value="InterPro"/>
</dbReference>
<reference evidence="12" key="1">
    <citation type="submission" date="2023-10" db="EMBL/GenBank/DDBJ databases">
        <title>Genome assembly of Pristionchus species.</title>
        <authorList>
            <person name="Yoshida K."/>
            <person name="Sommer R.J."/>
        </authorList>
    </citation>
    <scope>NUCLEOTIDE SEQUENCE</scope>
    <source>
        <strain evidence="12">RS5133</strain>
    </source>
</reference>
<dbReference type="Gene3D" id="4.10.1000.40">
    <property type="match status" value="1"/>
</dbReference>
<dbReference type="Proteomes" id="UP001432322">
    <property type="component" value="Unassembled WGS sequence"/>
</dbReference>
<keyword evidence="8" id="KW-0539">Nucleus</keyword>
<keyword evidence="13" id="KW-1185">Reference proteome</keyword>
<evidence type="ECO:0000256" key="6">
    <source>
        <dbReference type="ARBA" id="ARBA00022771"/>
    </source>
</evidence>
<proteinExistence type="inferred from homology"/>
<dbReference type="GO" id="GO:0005634">
    <property type="term" value="C:nucleus"/>
    <property type="evidence" value="ECO:0007669"/>
    <property type="project" value="UniProtKB-SubCell"/>
</dbReference>
<dbReference type="EMBL" id="BTSY01000001">
    <property type="protein sequence ID" value="GMT10405.1"/>
    <property type="molecule type" value="Genomic_DNA"/>
</dbReference>
<comment type="subcellular location">
    <subcellularLocation>
        <location evidence="1">Nucleus</location>
    </subcellularLocation>
</comment>
<comment type="similarity">
    <text evidence="2">Belongs to the ZC3H14 family.</text>
</comment>
<evidence type="ECO:0000313" key="13">
    <source>
        <dbReference type="Proteomes" id="UP001432322"/>
    </source>
</evidence>
<sequence length="744" mass="85217">MNTLSGYRQWIETFEYHNGSTTRYTNSFINNYWCAALTHLMSPSTKNDEFNIPYFIVEEELIRENDNANLEDKSEAYISNALKYFLVHLLKRKNSKANIANSDQLLHEFLESDGILPLGISNPLTSSTSFHFLPSECKLWILCALQSNGETVNVLPKHIYKDFDSNLFYLLPPCRLYVQICHSPSVPFSNEDRVNKEEWKSLFLFTNQHSLKLVAEDRNGWDAFWRPLLRFGLTGRNIYNGILPVITVKLIQRDSIVSRRDGERQEFNNRIARITPIPIARRSIVEQRASSSTVKETTISQSVNRPVSAEEVAVNPICVVQPIVRGNVKIQAEVNEESSGNKGLTADKLAVPTLPQRKKSCETTIESIENGKEVKKKGRCQFFPQCTNGENCDYFHPVSDCMRFAKGLECAGQWCRSKHGVCPQDGDCNDLTCIYEHYESLPVRKRNGKNGFVKKKNSETTKIELPNHKLPRSVSMVDLSKEEYCEIWKQDEPRGILSRRGSKGNISSCGNRMSERKKSVTFGPVSDLTEKSSSHIQTGAVNIQKPQKNTLPKERIRCRHFHFCEREDCRFVHPEKNCPKFPDCPRGGSCLFLHPKCEKNGDCVNEKCTKEHDLLREIEKKYWCTIGSFCDNRDCEYIHPQDCSNPCPTPGNCWKYHNPSKEWNHLLPTPQSTHNQIPSLLFPPNFGYGPMPYPFPTQYNNQNPMWHGAPPVPFPYQYHYNGQDGRGNSQQSQCDNSASIVTRF</sequence>
<evidence type="ECO:0000256" key="8">
    <source>
        <dbReference type="ARBA" id="ARBA00023242"/>
    </source>
</evidence>
<feature type="domain" description="C3H1-type" evidence="11">
    <location>
        <begin position="563"/>
        <end position="597"/>
    </location>
</feature>
<dbReference type="GO" id="GO:0005737">
    <property type="term" value="C:cytoplasm"/>
    <property type="evidence" value="ECO:0007669"/>
    <property type="project" value="TreeGrafter"/>
</dbReference>
<keyword evidence="7 9" id="KW-0862">Zinc</keyword>
<name>A0AAV5UW69_9BILA</name>
<keyword evidence="4 9" id="KW-0479">Metal-binding</keyword>
<evidence type="ECO:0000256" key="1">
    <source>
        <dbReference type="ARBA" id="ARBA00004123"/>
    </source>
</evidence>
<dbReference type="InterPro" id="IPR040366">
    <property type="entry name" value="Nab2/ZC3H14"/>
</dbReference>
<protein>
    <recommendedName>
        <fullName evidence="3">Zinc finger CCCH domain-containing protein 14</fullName>
    </recommendedName>
</protein>
<dbReference type="PANTHER" id="PTHR14738:SF29">
    <property type="entry name" value="ZINC FINGER CCCH DOMAIN-CONTAINING PROTEIN 14"/>
    <property type="match status" value="1"/>
</dbReference>
<dbReference type="AlphaFoldDB" id="A0AAV5UW69"/>
<evidence type="ECO:0000256" key="10">
    <source>
        <dbReference type="SAM" id="MobiDB-lite"/>
    </source>
</evidence>
<evidence type="ECO:0000256" key="2">
    <source>
        <dbReference type="ARBA" id="ARBA00008423"/>
    </source>
</evidence>
<evidence type="ECO:0000256" key="3">
    <source>
        <dbReference type="ARBA" id="ARBA00015071"/>
    </source>
</evidence>
<evidence type="ECO:0000256" key="5">
    <source>
        <dbReference type="ARBA" id="ARBA00022737"/>
    </source>
</evidence>
<evidence type="ECO:0000259" key="11">
    <source>
        <dbReference type="PROSITE" id="PS50103"/>
    </source>
</evidence>
<feature type="domain" description="C3H1-type" evidence="11">
    <location>
        <begin position="375"/>
        <end position="399"/>
    </location>
</feature>
<feature type="region of interest" description="Disordered" evidence="10">
    <location>
        <begin position="725"/>
        <end position="744"/>
    </location>
</feature>